<proteinExistence type="inferred from homology"/>
<dbReference type="Proteomes" id="UP000440066">
    <property type="component" value="Unassembled WGS sequence"/>
</dbReference>
<dbReference type="AlphaFoldDB" id="A0A844BW32"/>
<dbReference type="Gene3D" id="3.30.70.360">
    <property type="match status" value="1"/>
</dbReference>
<reference evidence="7 8" key="1">
    <citation type="submission" date="2019-11" db="EMBL/GenBank/DDBJ databases">
        <title>Characterisation of Fundicoccus ignavus gen. nov. sp. nov., a novel genus of the family Aerococcaceae from bulk tank milk.</title>
        <authorList>
            <person name="Siebert A."/>
            <person name="Huptas C."/>
            <person name="Wenning M."/>
            <person name="Scherer S."/>
            <person name="Doll E.V."/>
        </authorList>
    </citation>
    <scope>NUCLEOTIDE SEQUENCE [LARGE SCALE GENOMIC DNA]</scope>
    <source>
        <strain evidence="7 8">DSM 109652</strain>
    </source>
</reference>
<dbReference type="Gene3D" id="3.40.630.10">
    <property type="entry name" value="Zn peptidases"/>
    <property type="match status" value="1"/>
</dbReference>
<dbReference type="InterPro" id="IPR011650">
    <property type="entry name" value="Peptidase_M20_dimer"/>
</dbReference>
<evidence type="ECO:0000259" key="6">
    <source>
        <dbReference type="Pfam" id="PF07687"/>
    </source>
</evidence>
<dbReference type="Pfam" id="PF07687">
    <property type="entry name" value="M20_dimer"/>
    <property type="match status" value="1"/>
</dbReference>
<keyword evidence="3" id="KW-0479">Metal-binding</keyword>
<dbReference type="InterPro" id="IPR036264">
    <property type="entry name" value="Bact_exopeptidase_dim_dom"/>
</dbReference>
<evidence type="ECO:0000313" key="7">
    <source>
        <dbReference type="EMBL" id="MRJ46118.1"/>
    </source>
</evidence>
<keyword evidence="4" id="KW-0378">Hydrolase</keyword>
<dbReference type="RefSeq" id="WP_153831222.1">
    <property type="nucleotide sequence ID" value="NZ_WJQT01000001.1"/>
</dbReference>
<organism evidence="7 8">
    <name type="scientific">Fundicoccus ignavus</name>
    <dbReference type="NCBI Taxonomy" id="2664442"/>
    <lineage>
        <taxon>Bacteria</taxon>
        <taxon>Bacillati</taxon>
        <taxon>Bacillota</taxon>
        <taxon>Bacilli</taxon>
        <taxon>Lactobacillales</taxon>
        <taxon>Aerococcaceae</taxon>
        <taxon>Fundicoccus</taxon>
    </lineage>
</organism>
<dbReference type="GO" id="GO:0016787">
    <property type="term" value="F:hydrolase activity"/>
    <property type="evidence" value="ECO:0007669"/>
    <property type="project" value="UniProtKB-KW"/>
</dbReference>
<feature type="domain" description="Peptidase M20 dimerisation" evidence="6">
    <location>
        <begin position="14"/>
        <end position="116"/>
    </location>
</feature>
<evidence type="ECO:0000256" key="4">
    <source>
        <dbReference type="ARBA" id="ARBA00022801"/>
    </source>
</evidence>
<gene>
    <name evidence="7" type="ORF">GF867_00825</name>
</gene>
<dbReference type="EMBL" id="WJQT01000001">
    <property type="protein sequence ID" value="MRJ46118.1"/>
    <property type="molecule type" value="Genomic_DNA"/>
</dbReference>
<dbReference type="PANTHER" id="PTHR43808:SF8">
    <property type="entry name" value="PEPTIDASE M20 DIMERISATION DOMAIN-CONTAINING PROTEIN"/>
    <property type="match status" value="1"/>
</dbReference>
<evidence type="ECO:0000313" key="8">
    <source>
        <dbReference type="Proteomes" id="UP000440066"/>
    </source>
</evidence>
<dbReference type="PANTHER" id="PTHR43808">
    <property type="entry name" value="ACETYLORNITHINE DEACETYLASE"/>
    <property type="match status" value="1"/>
</dbReference>
<sequence>MIIGEPTSNQLCLSHKGALWFKVTTSGKIRFHARTGINAIERMLELIPKLKNLLNEMIEHVDILGETTWSINRMEGGESTNIVPDFCSVEVDMRILPNQNIEHLRQKIKNTIEEDFSKELGFARKFEVLNEKPPLSTNKSNDFVELTSNVLTDYTGKETKAGETKLAHTTNESVLIQEFYDAIDIYSHLINRYFS</sequence>
<evidence type="ECO:0000256" key="5">
    <source>
        <dbReference type="ARBA" id="ARBA00022833"/>
    </source>
</evidence>
<evidence type="ECO:0000256" key="3">
    <source>
        <dbReference type="ARBA" id="ARBA00022723"/>
    </source>
</evidence>
<dbReference type="InterPro" id="IPR050072">
    <property type="entry name" value="Peptidase_M20A"/>
</dbReference>
<name>A0A844BW32_9LACT</name>
<dbReference type="SUPFAM" id="SSF55031">
    <property type="entry name" value="Bacterial exopeptidase dimerisation domain"/>
    <property type="match status" value="1"/>
</dbReference>
<comment type="caution">
    <text evidence="7">The sequence shown here is derived from an EMBL/GenBank/DDBJ whole genome shotgun (WGS) entry which is preliminary data.</text>
</comment>
<evidence type="ECO:0000256" key="1">
    <source>
        <dbReference type="ARBA" id="ARBA00001947"/>
    </source>
</evidence>
<comment type="similarity">
    <text evidence="2">Belongs to the peptidase M20A family.</text>
</comment>
<accession>A0A844BW32</accession>
<evidence type="ECO:0000256" key="2">
    <source>
        <dbReference type="ARBA" id="ARBA00006247"/>
    </source>
</evidence>
<keyword evidence="5" id="KW-0862">Zinc</keyword>
<comment type="cofactor">
    <cofactor evidence="1">
        <name>Zn(2+)</name>
        <dbReference type="ChEBI" id="CHEBI:29105"/>
    </cofactor>
</comment>
<protein>
    <submittedName>
        <fullName evidence="7">Peptidase dimerization domain-containing protein</fullName>
    </submittedName>
</protein>
<dbReference type="SUPFAM" id="SSF53187">
    <property type="entry name" value="Zn-dependent exopeptidases"/>
    <property type="match status" value="1"/>
</dbReference>